<feature type="domain" description="Luciferase-like" evidence="2">
    <location>
        <begin position="21"/>
        <end position="327"/>
    </location>
</feature>
<keyword evidence="1" id="KW-0560">Oxidoreductase</keyword>
<evidence type="ECO:0000256" key="1">
    <source>
        <dbReference type="ARBA" id="ARBA00023002"/>
    </source>
</evidence>
<keyword evidence="4" id="KW-1185">Reference proteome</keyword>
<evidence type="ECO:0000313" key="3">
    <source>
        <dbReference type="EMBL" id="MBW0134421.1"/>
    </source>
</evidence>
<proteinExistence type="predicted"/>
<protein>
    <submittedName>
        <fullName evidence="3">LLM class flavin-dependent oxidoreductase</fullName>
    </submittedName>
</protein>
<reference evidence="3 4" key="1">
    <citation type="submission" date="2020-11" db="EMBL/GenBank/DDBJ databases">
        <title>Pseudonocardia abyssalis sp. nov. and Pseudonocardia oceani sp. nov., description and phylogenomic analysis of two novel actinomycetes isolated from the deep Southern Ocean.</title>
        <authorList>
            <person name="Parra J."/>
        </authorList>
    </citation>
    <scope>NUCLEOTIDE SEQUENCE [LARGE SCALE GENOMIC DNA]</scope>
    <source>
        <strain evidence="3 4">KRD-168</strain>
    </source>
</reference>
<gene>
    <name evidence="3" type="ORF">I4I81_09140</name>
</gene>
<dbReference type="Pfam" id="PF00296">
    <property type="entry name" value="Bac_luciferase"/>
    <property type="match status" value="1"/>
</dbReference>
<organism evidence="3 4">
    <name type="scientific">Pseudonocardia abyssalis</name>
    <dbReference type="NCBI Taxonomy" id="2792008"/>
    <lineage>
        <taxon>Bacteria</taxon>
        <taxon>Bacillati</taxon>
        <taxon>Actinomycetota</taxon>
        <taxon>Actinomycetes</taxon>
        <taxon>Pseudonocardiales</taxon>
        <taxon>Pseudonocardiaceae</taxon>
        <taxon>Pseudonocardia</taxon>
    </lineage>
</organism>
<evidence type="ECO:0000259" key="2">
    <source>
        <dbReference type="Pfam" id="PF00296"/>
    </source>
</evidence>
<accession>A0ABS6UQ84</accession>
<dbReference type="PANTHER" id="PTHR43244">
    <property type="match status" value="1"/>
</dbReference>
<dbReference type="InterPro" id="IPR011251">
    <property type="entry name" value="Luciferase-like_dom"/>
</dbReference>
<dbReference type="CDD" id="cd01097">
    <property type="entry name" value="Tetrahydromethanopterin_reductase"/>
    <property type="match status" value="1"/>
</dbReference>
<dbReference type="Proteomes" id="UP000694287">
    <property type="component" value="Unassembled WGS sequence"/>
</dbReference>
<name>A0ABS6UQ84_9PSEU</name>
<sequence>MKLGLVVPPFHPPALTDMTLEAAHAVGADSLWAFDHLLGVFHPELYGETGFAELVPDPDGLLDPFCMCAWAGRRTDLPLGIAVTDSIRRAAPDVARAALSLQHLCPGGFNLGLGCGEAENLLPFGYSFDRPVTRTEAFLQTLRHLLDQGTMPGTLGRLGLPLESAAGRPKVWVAAHRPRMLRLTGQYADGWLPVDAPDPQEYRTMKATVARHAAAAGRPEPESGLFVFVLLGESRDRIREMFEAQPMAKLLALWLSPAPAWAAYGIEHPAGPGGRGFIDMIPHELDPAALRDLAPRIPFELLEEYLLMGTAADVARRLEPYAAAGLEHPVVMNVTGLVGGVPEAMARGTDLGVLAQHVHAMGASDTVPAPA</sequence>
<dbReference type="EMBL" id="JADQDK010000001">
    <property type="protein sequence ID" value="MBW0134421.1"/>
    <property type="molecule type" value="Genomic_DNA"/>
</dbReference>
<dbReference type="RefSeq" id="WP_218606206.1">
    <property type="nucleotide sequence ID" value="NZ_JADQDJ010000540.1"/>
</dbReference>
<comment type="caution">
    <text evidence="3">The sequence shown here is derived from an EMBL/GenBank/DDBJ whole genome shotgun (WGS) entry which is preliminary data.</text>
</comment>
<dbReference type="InterPro" id="IPR050564">
    <property type="entry name" value="F420-G6PD/mer"/>
</dbReference>
<evidence type="ECO:0000313" key="4">
    <source>
        <dbReference type="Proteomes" id="UP000694287"/>
    </source>
</evidence>
<dbReference type="PANTHER" id="PTHR43244:SF1">
    <property type="entry name" value="5,10-METHYLENETETRAHYDROMETHANOPTERIN REDUCTASE"/>
    <property type="match status" value="1"/>
</dbReference>